<evidence type="ECO:0000313" key="3">
    <source>
        <dbReference type="EMBL" id="MBB6450116.1"/>
    </source>
</evidence>
<dbReference type="InterPro" id="IPR011763">
    <property type="entry name" value="COA_CT_C"/>
</dbReference>
<dbReference type="RefSeq" id="WP_184404065.1">
    <property type="nucleotide sequence ID" value="NZ_JACHHJ010000002.1"/>
</dbReference>
<dbReference type="InterPro" id="IPR029045">
    <property type="entry name" value="ClpP/crotonase-like_dom_sf"/>
</dbReference>
<dbReference type="PROSITE" id="PS50989">
    <property type="entry name" value="COA_CT_CTER"/>
    <property type="match status" value="1"/>
</dbReference>
<evidence type="ECO:0000259" key="2">
    <source>
        <dbReference type="PROSITE" id="PS50989"/>
    </source>
</evidence>
<feature type="domain" description="CoA carboxyltransferase N-terminal" evidence="1">
    <location>
        <begin position="1"/>
        <end position="254"/>
    </location>
</feature>
<dbReference type="AlphaFoldDB" id="A0A841PSF7"/>
<dbReference type="GO" id="GO:0004658">
    <property type="term" value="F:propionyl-CoA carboxylase activity"/>
    <property type="evidence" value="ECO:0007669"/>
    <property type="project" value="TreeGrafter"/>
</dbReference>
<comment type="caution">
    <text evidence="3">The sequence shown here is derived from an EMBL/GenBank/DDBJ whole genome shotgun (WGS) entry which is preliminary data.</text>
</comment>
<proteinExistence type="predicted"/>
<gene>
    <name evidence="3" type="ORF">HNR44_002094</name>
</gene>
<keyword evidence="3" id="KW-0808">Transferase</keyword>
<dbReference type="EMBL" id="JACHHJ010000002">
    <property type="protein sequence ID" value="MBB6450116.1"/>
    <property type="molecule type" value="Genomic_DNA"/>
</dbReference>
<dbReference type="InterPro" id="IPR034733">
    <property type="entry name" value="AcCoA_carboxyl_beta"/>
</dbReference>
<dbReference type="Pfam" id="PF01039">
    <property type="entry name" value="Carboxyl_trans"/>
    <property type="match status" value="1"/>
</dbReference>
<organism evidence="3 4">
    <name type="scientific">Geomicrobium halophilum</name>
    <dbReference type="NCBI Taxonomy" id="549000"/>
    <lineage>
        <taxon>Bacteria</taxon>
        <taxon>Bacillati</taxon>
        <taxon>Bacillota</taxon>
        <taxon>Bacilli</taxon>
        <taxon>Bacillales</taxon>
        <taxon>Geomicrobium</taxon>
    </lineage>
</organism>
<feature type="domain" description="CoA carboxyltransferase C-terminal" evidence="2">
    <location>
        <begin position="255"/>
        <end position="492"/>
    </location>
</feature>
<dbReference type="InterPro" id="IPR011762">
    <property type="entry name" value="COA_CT_N"/>
</dbReference>
<accession>A0A841PSF7</accession>
<dbReference type="Proteomes" id="UP000568839">
    <property type="component" value="Unassembled WGS sequence"/>
</dbReference>
<evidence type="ECO:0000259" key="1">
    <source>
        <dbReference type="PROSITE" id="PS50980"/>
    </source>
</evidence>
<sequence>MNSYLKELQERKERALLMGGQEKVNAHREGGFYTARERIDRLVDQDSFLEMGLLNHSDVPGAEHKSAADGLICGLAKVEGRPVVVTALDKTVFAGTEGTVHMKKAKAFHDYAVKRGFPLINLGEGGGLRMPDGMGSDNISQNMMPMTLLKHERQVPLITSIMGDSFGGPTWFAVSSDFVSQVKGSCMAVAGPRMLEIATGEKVSPGELGGWKIHAEQTGQTDHVAEDEEHCLATIKEFLKYMPSHAEEEPPLHPTADDPARILDEVTTLVPTRTTRAYDMKKLIKLIVDDGEYFEIKSLFGKALLTILARLNGRVVGVVANQPMQYAGAAGPDECDKATEFICLCDSFHIPLVFLHDIPGFRVSSAAEKERIPSKIMIWNQALAQSTVPKLSVVIRKSIGAAYSNMCGPEMGADFVAAWPLADINFTGPEVGVNVVYGRHLIEAENPKEERQTLLKEWEFESSPYKAAAKHLIDDVIDPRDTRQFLCQSLEYACHKNGSISERRLANWPTGF</sequence>
<reference evidence="3 4" key="1">
    <citation type="submission" date="2020-08" db="EMBL/GenBank/DDBJ databases">
        <title>Genomic Encyclopedia of Type Strains, Phase IV (KMG-IV): sequencing the most valuable type-strain genomes for metagenomic binning, comparative biology and taxonomic classification.</title>
        <authorList>
            <person name="Goeker M."/>
        </authorList>
    </citation>
    <scope>NUCLEOTIDE SEQUENCE [LARGE SCALE GENOMIC DNA]</scope>
    <source>
        <strain evidence="3 4">DSM 21769</strain>
    </source>
</reference>
<name>A0A841PSF7_9BACL</name>
<dbReference type="PANTHER" id="PTHR43842:SF2">
    <property type="entry name" value="PROPIONYL-COA CARBOXYLASE BETA CHAIN, MITOCHONDRIAL"/>
    <property type="match status" value="1"/>
</dbReference>
<dbReference type="SUPFAM" id="SSF52096">
    <property type="entry name" value="ClpP/crotonase"/>
    <property type="match status" value="2"/>
</dbReference>
<dbReference type="Gene3D" id="3.90.226.10">
    <property type="entry name" value="2-enoyl-CoA Hydratase, Chain A, domain 1"/>
    <property type="match status" value="2"/>
</dbReference>
<evidence type="ECO:0000313" key="4">
    <source>
        <dbReference type="Proteomes" id="UP000568839"/>
    </source>
</evidence>
<dbReference type="PANTHER" id="PTHR43842">
    <property type="entry name" value="PROPIONYL-COA CARBOXYLASE BETA CHAIN"/>
    <property type="match status" value="1"/>
</dbReference>
<keyword evidence="4" id="KW-1185">Reference proteome</keyword>
<dbReference type="InterPro" id="IPR051047">
    <property type="entry name" value="AccD/PCCB"/>
</dbReference>
<protein>
    <submittedName>
        <fullName evidence="3">Acetyl-CoA carboxylase carboxyltransferase component</fullName>
    </submittedName>
</protein>
<dbReference type="PROSITE" id="PS50980">
    <property type="entry name" value="COA_CT_NTER"/>
    <property type="match status" value="1"/>
</dbReference>
<dbReference type="GO" id="GO:0016740">
    <property type="term" value="F:transferase activity"/>
    <property type="evidence" value="ECO:0007669"/>
    <property type="project" value="UniProtKB-KW"/>
</dbReference>